<dbReference type="PANTHER" id="PTHR23513">
    <property type="entry name" value="INTEGRAL MEMBRANE EFFLUX PROTEIN-RELATED"/>
    <property type="match status" value="1"/>
</dbReference>
<keyword evidence="9" id="KW-1185">Reference proteome</keyword>
<comment type="caution">
    <text evidence="8">The sequence shown here is derived from an EMBL/GenBank/DDBJ whole genome shotgun (WGS) entry which is preliminary data.</text>
</comment>
<dbReference type="RefSeq" id="WP_203831415.1">
    <property type="nucleotide sequence ID" value="NZ_BAAATY010000011.1"/>
</dbReference>
<name>A0ABQ4BT56_9ACTN</name>
<dbReference type="Proteomes" id="UP000624709">
    <property type="component" value="Unassembled WGS sequence"/>
</dbReference>
<protein>
    <submittedName>
        <fullName evidence="8">MFS transporter</fullName>
    </submittedName>
</protein>
<dbReference type="InterPro" id="IPR020846">
    <property type="entry name" value="MFS_dom"/>
</dbReference>
<dbReference type="PROSITE" id="PS50850">
    <property type="entry name" value="MFS"/>
    <property type="match status" value="1"/>
</dbReference>
<evidence type="ECO:0000256" key="4">
    <source>
        <dbReference type="ARBA" id="ARBA00022989"/>
    </source>
</evidence>
<accession>A0ABQ4BT56</accession>
<keyword evidence="5 6" id="KW-0472">Membrane</keyword>
<feature type="transmembrane region" description="Helical" evidence="6">
    <location>
        <begin position="264"/>
        <end position="283"/>
    </location>
</feature>
<feature type="transmembrane region" description="Helical" evidence="6">
    <location>
        <begin position="295"/>
        <end position="312"/>
    </location>
</feature>
<feature type="transmembrane region" description="Helical" evidence="6">
    <location>
        <begin position="384"/>
        <end position="403"/>
    </location>
</feature>
<gene>
    <name evidence="8" type="ORF">Apa02nite_099810</name>
</gene>
<comment type="subcellular location">
    <subcellularLocation>
        <location evidence="1">Cell membrane</location>
        <topology evidence="1">Multi-pass membrane protein</topology>
    </subcellularLocation>
</comment>
<evidence type="ECO:0000256" key="3">
    <source>
        <dbReference type="ARBA" id="ARBA00022692"/>
    </source>
</evidence>
<evidence type="ECO:0000256" key="6">
    <source>
        <dbReference type="SAM" id="Phobius"/>
    </source>
</evidence>
<feature type="transmembrane region" description="Helical" evidence="6">
    <location>
        <begin position="225"/>
        <end position="252"/>
    </location>
</feature>
<feature type="domain" description="Major facilitator superfamily (MFS) profile" evidence="7">
    <location>
        <begin position="228"/>
        <end position="417"/>
    </location>
</feature>
<keyword evidence="2" id="KW-1003">Cell membrane</keyword>
<evidence type="ECO:0000259" key="7">
    <source>
        <dbReference type="PROSITE" id="PS50850"/>
    </source>
</evidence>
<evidence type="ECO:0000256" key="2">
    <source>
        <dbReference type="ARBA" id="ARBA00022475"/>
    </source>
</evidence>
<dbReference type="PANTHER" id="PTHR23513:SF6">
    <property type="entry name" value="MAJOR FACILITATOR SUPERFAMILY ASSOCIATED DOMAIN-CONTAINING PROTEIN"/>
    <property type="match status" value="1"/>
</dbReference>
<dbReference type="SUPFAM" id="SSF103473">
    <property type="entry name" value="MFS general substrate transporter"/>
    <property type="match status" value="1"/>
</dbReference>
<organism evidence="8 9">
    <name type="scientific">Actinoplanes palleronii</name>
    <dbReference type="NCBI Taxonomy" id="113570"/>
    <lineage>
        <taxon>Bacteria</taxon>
        <taxon>Bacillati</taxon>
        <taxon>Actinomycetota</taxon>
        <taxon>Actinomycetes</taxon>
        <taxon>Micromonosporales</taxon>
        <taxon>Micromonosporaceae</taxon>
        <taxon>Actinoplanes</taxon>
    </lineage>
</organism>
<reference evidence="8 9" key="1">
    <citation type="submission" date="2021-01" db="EMBL/GenBank/DDBJ databases">
        <title>Whole genome shotgun sequence of Actinoplanes palleronii NBRC 14916.</title>
        <authorList>
            <person name="Komaki H."/>
            <person name="Tamura T."/>
        </authorList>
    </citation>
    <scope>NUCLEOTIDE SEQUENCE [LARGE SCALE GENOMIC DNA]</scope>
    <source>
        <strain evidence="8 9">NBRC 14916</strain>
    </source>
</reference>
<feature type="transmembrane region" description="Helical" evidence="6">
    <location>
        <begin position="83"/>
        <end position="105"/>
    </location>
</feature>
<feature type="transmembrane region" description="Helical" evidence="6">
    <location>
        <begin position="20"/>
        <end position="39"/>
    </location>
</feature>
<feature type="transmembrane region" description="Helical" evidence="6">
    <location>
        <begin position="183"/>
        <end position="204"/>
    </location>
</feature>
<evidence type="ECO:0000256" key="5">
    <source>
        <dbReference type="ARBA" id="ARBA00023136"/>
    </source>
</evidence>
<dbReference type="Pfam" id="PF07690">
    <property type="entry name" value="MFS_1"/>
    <property type="match status" value="2"/>
</dbReference>
<feature type="transmembrane region" description="Helical" evidence="6">
    <location>
        <begin position="359"/>
        <end position="378"/>
    </location>
</feature>
<feature type="transmembrane region" description="Helical" evidence="6">
    <location>
        <begin position="318"/>
        <end position="338"/>
    </location>
</feature>
<keyword evidence="3 6" id="KW-0812">Transmembrane</keyword>
<keyword evidence="4 6" id="KW-1133">Transmembrane helix</keyword>
<feature type="transmembrane region" description="Helical" evidence="6">
    <location>
        <begin position="51"/>
        <end position="71"/>
    </location>
</feature>
<evidence type="ECO:0000313" key="9">
    <source>
        <dbReference type="Proteomes" id="UP000624709"/>
    </source>
</evidence>
<dbReference type="Gene3D" id="1.20.1250.20">
    <property type="entry name" value="MFS general substrate transporter like domains"/>
    <property type="match status" value="1"/>
</dbReference>
<dbReference type="EMBL" id="BOMS01000192">
    <property type="protein sequence ID" value="GIE73873.1"/>
    <property type="molecule type" value="Genomic_DNA"/>
</dbReference>
<sequence length="417" mass="43229">MSSPAATTVVVAPPRRNEWILIAFTIFTNLADAVMKIALPLLAVRLTDSPALVAAVAVLMTLPWLTTALHIGVLVDRWNRRNLMVGAEVTRIAAMAVLLVTVLTGTTSLPLIYVVAFGLGVAEVIALTSAASIVPSAVPRARWQTVTARVTAMEYLCNGFLGAPLGGFLVAAGFALALGATGLVYVLGAVLLLLLAGQFAPGAGQERRSVGVEIKDGLRFLWRTPLLRTMALLIAVMAGCWSAWLAIIPVYAVSGPLALSESQFGLLMTAMGAGGVVGTLLVGPVNRLLGRRWSMFADIIGSFLLVAVPAVVPAAASSAVPVAAAAFVAGVGGTMWTVNSRVIIQSAVPNHMLGRFNAASRLVGWGLTPVAALIAGVLAQTAGYRVAFGVFAAVCLCLVVPYLKVVTDAALTIADQR</sequence>
<dbReference type="InterPro" id="IPR036259">
    <property type="entry name" value="MFS_trans_sf"/>
</dbReference>
<dbReference type="CDD" id="cd06173">
    <property type="entry name" value="MFS_MefA_like"/>
    <property type="match status" value="1"/>
</dbReference>
<feature type="transmembrane region" description="Helical" evidence="6">
    <location>
        <begin position="111"/>
        <end position="134"/>
    </location>
</feature>
<proteinExistence type="predicted"/>
<feature type="transmembrane region" description="Helical" evidence="6">
    <location>
        <begin position="155"/>
        <end position="177"/>
    </location>
</feature>
<evidence type="ECO:0000313" key="8">
    <source>
        <dbReference type="EMBL" id="GIE73873.1"/>
    </source>
</evidence>
<evidence type="ECO:0000256" key="1">
    <source>
        <dbReference type="ARBA" id="ARBA00004651"/>
    </source>
</evidence>
<dbReference type="InterPro" id="IPR011701">
    <property type="entry name" value="MFS"/>
</dbReference>